<dbReference type="Proteomes" id="UP001197378">
    <property type="component" value="Unassembled WGS sequence"/>
</dbReference>
<dbReference type="InterPro" id="IPR007446">
    <property type="entry name" value="PilP"/>
</dbReference>
<keyword evidence="3" id="KW-1185">Reference proteome</keyword>
<feature type="signal peptide" evidence="1">
    <location>
        <begin position="1"/>
        <end position="23"/>
    </location>
</feature>
<name>A0AAE2YRJ2_9PROT</name>
<dbReference type="RefSeq" id="WP_215872420.1">
    <property type="nucleotide sequence ID" value="NZ_JAAXYO010000180.1"/>
</dbReference>
<feature type="chain" id="PRO_5042020800" evidence="1">
    <location>
        <begin position="24"/>
        <end position="179"/>
    </location>
</feature>
<keyword evidence="1" id="KW-0732">Signal</keyword>
<evidence type="ECO:0000313" key="3">
    <source>
        <dbReference type="Proteomes" id="UP001197378"/>
    </source>
</evidence>
<sequence length="179" mass="19337">MKVSGRIASLVTLTLLLSACSQNDNLAKLQAFVQEGPQLHPKVQPLPPIPQYAATAYSNPQNRDPFTSFSTLALRAEAASAGTQNAPQRKGPLQPLEKYALGSLTLTGIMQADGKYWAVFLTPDDKVYRADVGSGIGDKNGHIVSIDAQRHKVVVIQYLPNAFGGYEKQSTTLHFQSNA</sequence>
<reference evidence="2" key="1">
    <citation type="journal article" date="2021" name="ISME J.">
        <title>Genomic evolution of the class Acidithiobacillia: deep-branching Proteobacteria living in extreme acidic conditions.</title>
        <authorList>
            <person name="Moya-Beltran A."/>
            <person name="Beard S."/>
            <person name="Rojas-Villalobos C."/>
            <person name="Issotta F."/>
            <person name="Gallardo Y."/>
            <person name="Ulloa R."/>
            <person name="Giaveno A."/>
            <person name="Degli Esposti M."/>
            <person name="Johnson D.B."/>
            <person name="Quatrini R."/>
        </authorList>
    </citation>
    <scope>NUCLEOTIDE SEQUENCE</scope>
    <source>
        <strain evidence="2">VAN18-1</strain>
    </source>
</reference>
<dbReference type="AlphaFoldDB" id="A0AAE2YRJ2"/>
<dbReference type="Pfam" id="PF04351">
    <property type="entry name" value="PilP"/>
    <property type="match status" value="1"/>
</dbReference>
<protein>
    <submittedName>
        <fullName evidence="2">Pilus assembly protein PilP</fullName>
    </submittedName>
</protein>
<organism evidence="2 3">
    <name type="scientific">Igneacidithiobacillus copahuensis</name>
    <dbReference type="NCBI Taxonomy" id="2724909"/>
    <lineage>
        <taxon>Bacteria</taxon>
        <taxon>Pseudomonadati</taxon>
        <taxon>Pseudomonadota</taxon>
        <taxon>Acidithiobacillia</taxon>
        <taxon>Acidithiobacillales</taxon>
        <taxon>Acidithiobacillaceae</taxon>
        <taxon>Igneacidithiobacillus</taxon>
    </lineage>
</organism>
<dbReference type="PROSITE" id="PS51257">
    <property type="entry name" value="PROKAR_LIPOPROTEIN"/>
    <property type="match status" value="1"/>
</dbReference>
<gene>
    <name evidence="2" type="ORF">HFQ13_12375</name>
</gene>
<dbReference type="EMBL" id="JAAXYO010000180">
    <property type="protein sequence ID" value="MBU2788987.1"/>
    <property type="molecule type" value="Genomic_DNA"/>
</dbReference>
<accession>A0AAE2YRJ2</accession>
<dbReference type="Gene3D" id="2.30.30.830">
    <property type="match status" value="1"/>
</dbReference>
<evidence type="ECO:0000256" key="1">
    <source>
        <dbReference type="SAM" id="SignalP"/>
    </source>
</evidence>
<comment type="caution">
    <text evidence="2">The sequence shown here is derived from an EMBL/GenBank/DDBJ whole genome shotgun (WGS) entry which is preliminary data.</text>
</comment>
<evidence type="ECO:0000313" key="2">
    <source>
        <dbReference type="EMBL" id="MBU2788987.1"/>
    </source>
</evidence>
<proteinExistence type="predicted"/>